<dbReference type="GO" id="GO:0009649">
    <property type="term" value="P:entrainment of circadian clock"/>
    <property type="evidence" value="ECO:0007669"/>
    <property type="project" value="TreeGrafter"/>
</dbReference>
<feature type="compositionally biased region" description="Basic and acidic residues" evidence="1">
    <location>
        <begin position="385"/>
        <end position="397"/>
    </location>
</feature>
<organism evidence="2 3">
    <name type="scientific">Aphis craccivora</name>
    <name type="common">Cowpea aphid</name>
    <dbReference type="NCBI Taxonomy" id="307492"/>
    <lineage>
        <taxon>Eukaryota</taxon>
        <taxon>Metazoa</taxon>
        <taxon>Ecdysozoa</taxon>
        <taxon>Arthropoda</taxon>
        <taxon>Hexapoda</taxon>
        <taxon>Insecta</taxon>
        <taxon>Pterygota</taxon>
        <taxon>Neoptera</taxon>
        <taxon>Paraneoptera</taxon>
        <taxon>Hemiptera</taxon>
        <taxon>Sternorrhyncha</taxon>
        <taxon>Aphidomorpha</taxon>
        <taxon>Aphidoidea</taxon>
        <taxon>Aphididae</taxon>
        <taxon>Aphidini</taxon>
        <taxon>Aphis</taxon>
        <taxon>Aphis</taxon>
    </lineage>
</organism>
<dbReference type="EMBL" id="VUJU01001586">
    <property type="protein sequence ID" value="KAF0764632.1"/>
    <property type="molecule type" value="Genomic_DNA"/>
</dbReference>
<dbReference type="OrthoDB" id="6429365at2759"/>
<keyword evidence="3" id="KW-1185">Reference proteome</keyword>
<dbReference type="GO" id="GO:0003677">
    <property type="term" value="F:DNA binding"/>
    <property type="evidence" value="ECO:0007669"/>
    <property type="project" value="TreeGrafter"/>
</dbReference>
<comment type="caution">
    <text evidence="2">The sequence shown here is derived from an EMBL/GenBank/DDBJ whole genome shotgun (WGS) entry which is preliminary data.</text>
</comment>
<accession>A0A6G0Z260</accession>
<dbReference type="GO" id="GO:0006281">
    <property type="term" value="P:DNA repair"/>
    <property type="evidence" value="ECO:0007669"/>
    <property type="project" value="TreeGrafter"/>
</dbReference>
<dbReference type="InterPro" id="IPR044998">
    <property type="entry name" value="Timeless"/>
</dbReference>
<dbReference type="GO" id="GO:0000076">
    <property type="term" value="P:DNA replication checkpoint signaling"/>
    <property type="evidence" value="ECO:0007669"/>
    <property type="project" value="TreeGrafter"/>
</dbReference>
<name>A0A6G0Z260_APHCR</name>
<evidence type="ECO:0000313" key="2">
    <source>
        <dbReference type="EMBL" id="KAF0764632.1"/>
    </source>
</evidence>
<evidence type="ECO:0000256" key="1">
    <source>
        <dbReference type="SAM" id="MobiDB-lite"/>
    </source>
</evidence>
<reference evidence="2 3" key="1">
    <citation type="submission" date="2019-08" db="EMBL/GenBank/DDBJ databases">
        <title>Whole genome of Aphis craccivora.</title>
        <authorList>
            <person name="Voronova N.V."/>
            <person name="Shulinski R.S."/>
            <person name="Bandarenka Y.V."/>
            <person name="Zhorov D.G."/>
            <person name="Warner D."/>
        </authorList>
    </citation>
    <scope>NUCLEOTIDE SEQUENCE [LARGE SCALE GENOMIC DNA]</scope>
    <source>
        <strain evidence="2">180601</strain>
        <tissue evidence="2">Whole Body</tissue>
    </source>
</reference>
<dbReference type="GO" id="GO:0031298">
    <property type="term" value="C:replication fork protection complex"/>
    <property type="evidence" value="ECO:0007669"/>
    <property type="project" value="TreeGrafter"/>
</dbReference>
<dbReference type="Proteomes" id="UP000478052">
    <property type="component" value="Unassembled WGS sequence"/>
</dbReference>
<dbReference type="GO" id="GO:0043111">
    <property type="term" value="P:replication fork arrest"/>
    <property type="evidence" value="ECO:0007669"/>
    <property type="project" value="TreeGrafter"/>
</dbReference>
<sequence length="754" mass="88209">MLNIKSDRLTKIIKMDELFKNSNTQNMFAHLGNRVGNDYVPSKNCFTTINYHIRKAISIMEYGLLIYQSCRFFDFTVILMHIYEKLNSSEESAIHLRQIIGFSQLLSKHLIPMFIAVNNDNIIDILLKILVNLISPIECLMLVEKKVGEKGDNSTLLRMNWMMMTSKATWTDLNAIKRIMQIIKEHMKKLTCYQARHTNNQSISFISNCLRLIKNILHIPNEQYQNNLLWMIFSEQFDEIIIALIANSNRGHWAVLIIELIALIFKNQHVDEMSKQIIKMNETIKFDSSEDNESNTSSLYPKNGRSSSPENVSELSNTEDNDNDNNLNVNQMMKNQRESGMINEQDNCSKEVVNTVKDKLETKTIHEDLSLLPEHEIKEEDDEEKNNSKKSNRESRRNSFEQIKLEFEMKAYKPTFASDICRKKVVSRKKKYTKKILKTKLKLPSFPIQFNLPNEKCIISYFLQKFTVCFLQSGFNTLVNELHCLLTSNSQQHIDTSLYFWLLTYFCRFCKLCNIELKLVRRVVSLKLISFIVHEGLKISEQLTIAKRQKSPNIHLKVRHLHLSIMAIKEVIKTIEFYRQTAVDSPIYTDLLKDLQNSGSSSPESITWAKDLKSLFTLLIRYYDSDIQIIEYLHDLIITNHMVLSLFDTLKDCQSLNDNINAYIKKFAVPDIMHKYGIVLQNYEKNSEIVNESVFAMMHHISKIENSTALYQPIILKTFLKMFENNDFQYKRWSDLIENVLNKFLKSTSHKDMF</sequence>
<feature type="region of interest" description="Disordered" evidence="1">
    <location>
        <begin position="287"/>
        <end position="328"/>
    </location>
</feature>
<feature type="region of interest" description="Disordered" evidence="1">
    <location>
        <begin position="370"/>
        <end position="397"/>
    </location>
</feature>
<dbReference type="PANTHER" id="PTHR22940:SF5">
    <property type="entry name" value="PROTEIN TIMELESS"/>
    <property type="match status" value="1"/>
</dbReference>
<feature type="compositionally biased region" description="Polar residues" evidence="1">
    <location>
        <begin position="304"/>
        <end position="316"/>
    </location>
</feature>
<evidence type="ECO:0000313" key="3">
    <source>
        <dbReference type="Proteomes" id="UP000478052"/>
    </source>
</evidence>
<protein>
    <submittedName>
        <fullName evidence="2">Protein timeless</fullName>
    </submittedName>
</protein>
<proteinExistence type="predicted"/>
<dbReference type="PANTHER" id="PTHR22940">
    <property type="entry name" value="TIMEOUT/TIMELESS-2"/>
    <property type="match status" value="1"/>
</dbReference>
<dbReference type="AlphaFoldDB" id="A0A6G0Z260"/>
<gene>
    <name evidence="2" type="ORF">FWK35_00009263</name>
</gene>